<evidence type="ECO:0000256" key="1">
    <source>
        <dbReference type="SAM" id="SignalP"/>
    </source>
</evidence>
<evidence type="ECO:0000313" key="3">
    <source>
        <dbReference type="Proteomes" id="UP000643610"/>
    </source>
</evidence>
<proteinExistence type="predicted"/>
<accession>A0ABR6XUL2</accession>
<name>A0ABR6XUL2_9BURK</name>
<feature type="chain" id="PRO_5046541034" evidence="1">
    <location>
        <begin position="23"/>
        <end position="51"/>
    </location>
</feature>
<feature type="signal peptide" evidence="1">
    <location>
        <begin position="1"/>
        <end position="22"/>
    </location>
</feature>
<reference evidence="2 3" key="1">
    <citation type="submission" date="2020-08" db="EMBL/GenBank/DDBJ databases">
        <title>Novel species isolated from subtropical streams in China.</title>
        <authorList>
            <person name="Lu H."/>
        </authorList>
    </citation>
    <scope>NUCLEOTIDE SEQUENCE [LARGE SCALE GENOMIC DNA]</scope>
    <source>
        <strain evidence="2 3">KCTC 52442</strain>
    </source>
</reference>
<evidence type="ECO:0000313" key="2">
    <source>
        <dbReference type="EMBL" id="MBC3833146.1"/>
    </source>
</evidence>
<protein>
    <submittedName>
        <fullName evidence="2">Uncharacterized protein</fullName>
    </submittedName>
</protein>
<organism evidence="2 3">
    <name type="scientific">Undibacterium amnicola</name>
    <dbReference type="NCBI Taxonomy" id="1834038"/>
    <lineage>
        <taxon>Bacteria</taxon>
        <taxon>Pseudomonadati</taxon>
        <taxon>Pseudomonadota</taxon>
        <taxon>Betaproteobacteria</taxon>
        <taxon>Burkholderiales</taxon>
        <taxon>Oxalobacteraceae</taxon>
        <taxon>Undibacterium</taxon>
    </lineage>
</organism>
<keyword evidence="1" id="KW-0732">Signal</keyword>
<dbReference type="Proteomes" id="UP000643610">
    <property type="component" value="Unassembled WGS sequence"/>
</dbReference>
<gene>
    <name evidence="2" type="ORF">H8K33_16680</name>
</gene>
<keyword evidence="3" id="KW-1185">Reference proteome</keyword>
<dbReference type="EMBL" id="JACOFU010000008">
    <property type="protein sequence ID" value="MBC3833146.1"/>
    <property type="molecule type" value="Genomic_DNA"/>
</dbReference>
<sequence>MKKTVSLFLVALISSVSIMAFAAPINQAQCMYRCGWHGGTLAACKDICGVP</sequence>
<comment type="caution">
    <text evidence="2">The sequence shown here is derived from an EMBL/GenBank/DDBJ whole genome shotgun (WGS) entry which is preliminary data.</text>
</comment>
<dbReference type="RefSeq" id="WP_186892195.1">
    <property type="nucleotide sequence ID" value="NZ_JACOFU010000008.1"/>
</dbReference>